<dbReference type="Proteomes" id="UP000186058">
    <property type="component" value="Unassembled WGS sequence"/>
</dbReference>
<keyword evidence="1" id="KW-0732">Signal</keyword>
<evidence type="ECO:0000313" key="3">
    <source>
        <dbReference type="Proteomes" id="UP000186058"/>
    </source>
</evidence>
<comment type="caution">
    <text evidence="2">The sequence shown here is derived from an EMBL/GenBank/DDBJ whole genome shotgun (WGS) entry which is preliminary data.</text>
</comment>
<sequence length="287" mass="31304">MRKTNVKKKVLSTLLLGSAILCTSCGPLNNKPAAENLNLALAGMDGSDGVSFEGASSLLLNGKPAPEASLYYGGSVAEHNKVSLYTVLPDRGTPRTAARGEKVTLKSSPAGTPAYYSKLEKNNGEWTLLSEKGSAQGDNPLPALNPIRQLDELENLEKKVTEEAGTARGTRVLRIELSEAESKRQLAAELQHQMDAIRPEGSTINLKTADKGLESLQLVWEQKNNELQQKLKQVSVKTVYYLKVDKKRNLPKSLTSSRKVSRPGVQTVSGSTVEEIYLTQVNFYGYR</sequence>
<organism evidence="2 3">
    <name type="scientific">Paenibacillus helianthi</name>
    <dbReference type="NCBI Taxonomy" id="1349432"/>
    <lineage>
        <taxon>Bacteria</taxon>
        <taxon>Bacillati</taxon>
        <taxon>Bacillota</taxon>
        <taxon>Bacilli</taxon>
        <taxon>Bacillales</taxon>
        <taxon>Paenibacillaceae</taxon>
        <taxon>Paenibacillus</taxon>
    </lineage>
</organism>
<gene>
    <name evidence="2" type="ORF">A3844_02695</name>
</gene>
<keyword evidence="3" id="KW-1185">Reference proteome</keyword>
<protein>
    <recommendedName>
        <fullName evidence="4">Lipoprotein</fullName>
    </recommendedName>
</protein>
<feature type="signal peptide" evidence="1">
    <location>
        <begin position="1"/>
        <end position="23"/>
    </location>
</feature>
<evidence type="ECO:0000313" key="2">
    <source>
        <dbReference type="EMBL" id="OKP92038.1"/>
    </source>
</evidence>
<name>A0ABX3EZ70_9BACL</name>
<accession>A0ABX3EZ70</accession>
<proteinExistence type="predicted"/>
<dbReference type="EMBL" id="LVWI01000001">
    <property type="protein sequence ID" value="OKP92038.1"/>
    <property type="molecule type" value="Genomic_DNA"/>
</dbReference>
<reference evidence="2 3" key="1">
    <citation type="submission" date="2016-03" db="EMBL/GenBank/DDBJ databases">
        <authorList>
            <person name="Sant'Anna F.H."/>
            <person name="Ambrosini A."/>
            <person name="Souza R."/>
            <person name="Bach E."/>
            <person name="Fernandes G."/>
            <person name="Balsanelli E."/>
            <person name="Baura V.A."/>
            <person name="Souza E.M."/>
            <person name="Passaglia L."/>
        </authorList>
    </citation>
    <scope>NUCLEOTIDE SEQUENCE [LARGE SCALE GENOMIC DNA]</scope>
    <source>
        <strain evidence="2 3">P26E</strain>
    </source>
</reference>
<evidence type="ECO:0000256" key="1">
    <source>
        <dbReference type="SAM" id="SignalP"/>
    </source>
</evidence>
<feature type="chain" id="PRO_5046994308" description="Lipoprotein" evidence="1">
    <location>
        <begin position="24"/>
        <end position="287"/>
    </location>
</feature>
<dbReference type="RefSeq" id="WP_074106519.1">
    <property type="nucleotide sequence ID" value="NZ_LVWI01000001.1"/>
</dbReference>
<evidence type="ECO:0008006" key="4">
    <source>
        <dbReference type="Google" id="ProtNLM"/>
    </source>
</evidence>